<dbReference type="EMBL" id="BAAAPW010000002">
    <property type="protein sequence ID" value="GAA2030637.1"/>
    <property type="molecule type" value="Genomic_DNA"/>
</dbReference>
<dbReference type="SUPFAM" id="SSF54909">
    <property type="entry name" value="Dimeric alpha+beta barrel"/>
    <property type="match status" value="1"/>
</dbReference>
<dbReference type="Gene3D" id="3.30.70.1060">
    <property type="entry name" value="Dimeric alpha+beta barrel"/>
    <property type="match status" value="1"/>
</dbReference>
<comment type="caution">
    <text evidence="3">The sequence shown here is derived from an EMBL/GenBank/DDBJ whole genome shotgun (WGS) entry which is preliminary data.</text>
</comment>
<name>A0ABN2U6E6_9MICO</name>
<organism evidence="3 4">
    <name type="scientific">Agromyces tropicus</name>
    <dbReference type="NCBI Taxonomy" id="555371"/>
    <lineage>
        <taxon>Bacteria</taxon>
        <taxon>Bacillati</taxon>
        <taxon>Actinomycetota</taxon>
        <taxon>Actinomycetes</taxon>
        <taxon>Micrococcales</taxon>
        <taxon>Microbacteriaceae</taxon>
        <taxon>Agromyces</taxon>
    </lineage>
</organism>
<comment type="similarity">
    <text evidence="1">Belongs to the YciI family.</text>
</comment>
<keyword evidence="4" id="KW-1185">Reference proteome</keyword>
<protein>
    <recommendedName>
        <fullName evidence="2">YCII-related domain-containing protein</fullName>
    </recommendedName>
</protein>
<dbReference type="InterPro" id="IPR005545">
    <property type="entry name" value="YCII"/>
</dbReference>
<dbReference type="Proteomes" id="UP001501196">
    <property type="component" value="Unassembled WGS sequence"/>
</dbReference>
<sequence length="112" mass="11807">MARFVFIYHAPMPPADATPPTDDETAAVMGQWMDWAAKVGDDMVDFGTPLADGVRVTPGGATAPSTREVTGYTIIEADDMDAALELARAHPHLNMAGGCEIEVHAAQPVPGM</sequence>
<evidence type="ECO:0000259" key="2">
    <source>
        <dbReference type="Pfam" id="PF03795"/>
    </source>
</evidence>
<gene>
    <name evidence="3" type="ORF">GCM10009819_13000</name>
</gene>
<proteinExistence type="inferred from homology"/>
<dbReference type="RefSeq" id="WP_344370648.1">
    <property type="nucleotide sequence ID" value="NZ_BAAAPW010000002.1"/>
</dbReference>
<feature type="domain" description="YCII-related" evidence="2">
    <location>
        <begin position="37"/>
        <end position="103"/>
    </location>
</feature>
<evidence type="ECO:0000313" key="4">
    <source>
        <dbReference type="Proteomes" id="UP001501196"/>
    </source>
</evidence>
<evidence type="ECO:0000256" key="1">
    <source>
        <dbReference type="ARBA" id="ARBA00007689"/>
    </source>
</evidence>
<dbReference type="Pfam" id="PF03795">
    <property type="entry name" value="YCII"/>
    <property type="match status" value="1"/>
</dbReference>
<accession>A0ABN2U6E6</accession>
<dbReference type="InterPro" id="IPR011008">
    <property type="entry name" value="Dimeric_a/b-barrel"/>
</dbReference>
<evidence type="ECO:0000313" key="3">
    <source>
        <dbReference type="EMBL" id="GAA2030637.1"/>
    </source>
</evidence>
<reference evidence="3 4" key="1">
    <citation type="journal article" date="2019" name="Int. J. Syst. Evol. Microbiol.">
        <title>The Global Catalogue of Microorganisms (GCM) 10K type strain sequencing project: providing services to taxonomists for standard genome sequencing and annotation.</title>
        <authorList>
            <consortium name="The Broad Institute Genomics Platform"/>
            <consortium name="The Broad Institute Genome Sequencing Center for Infectious Disease"/>
            <person name="Wu L."/>
            <person name="Ma J."/>
        </authorList>
    </citation>
    <scope>NUCLEOTIDE SEQUENCE [LARGE SCALE GENOMIC DNA]</scope>
    <source>
        <strain evidence="3 4">JCM 15672</strain>
    </source>
</reference>